<dbReference type="SUPFAM" id="SSF51735">
    <property type="entry name" value="NAD(P)-binding Rossmann-fold domains"/>
    <property type="match status" value="1"/>
</dbReference>
<sequence length="271" mass="28207">MNNTAVHASTTLSLKGKTALVTGSASGIGKRIAEVFADAGANIVIADLKLQEAQATAAAIALRGVKTLAVAMDVTDEAAVDAGFAQVQNALGAVDILVSNAGIQIVAPIEDFQFADWKKLIAVHLDGGFLTSRAAVRQMIASGRGGSILFMGSVHSKEASKLKSPYVAAKHGLEGLAKVIAKEGATHNIRSNVICPGFVRTPLVEKQIPEQAQELGISEDAVVKTVMLKDTVDGEFTTVDDVAQVALTFAAFPSNALTGQSLVVSHGWFMQ</sequence>
<dbReference type="NCBIfam" id="TIGR01963">
    <property type="entry name" value="PHB_DH"/>
    <property type="match status" value="1"/>
</dbReference>
<dbReference type="NCBIfam" id="NF009931">
    <property type="entry name" value="PRK13394.1"/>
    <property type="match status" value="1"/>
</dbReference>
<comment type="similarity">
    <text evidence="1 2">Belongs to the short-chain dehydrogenases/reductases (SDR) family.</text>
</comment>
<organism evidence="3 4">
    <name type="scientific">Diaphorobacter limosus</name>
    <dbReference type="NCBI Taxonomy" id="3036128"/>
    <lineage>
        <taxon>Bacteria</taxon>
        <taxon>Pseudomonadati</taxon>
        <taxon>Pseudomonadota</taxon>
        <taxon>Betaproteobacteria</taxon>
        <taxon>Burkholderiales</taxon>
        <taxon>Comamonadaceae</taxon>
        <taxon>Diaphorobacter</taxon>
    </lineage>
</organism>
<gene>
    <name evidence="3" type="ORF">P4826_12770</name>
</gene>
<protein>
    <submittedName>
        <fullName evidence="3">3-hydroxybutyrate dehydrogenase</fullName>
    </submittedName>
</protein>
<evidence type="ECO:0000313" key="3">
    <source>
        <dbReference type="EMBL" id="WOO31279.1"/>
    </source>
</evidence>
<dbReference type="InterPro" id="IPR002347">
    <property type="entry name" value="SDR_fam"/>
</dbReference>
<dbReference type="NCBIfam" id="NF009093">
    <property type="entry name" value="PRK12429.1"/>
    <property type="match status" value="1"/>
</dbReference>
<dbReference type="Gene3D" id="3.40.50.720">
    <property type="entry name" value="NAD(P)-binding Rossmann-like Domain"/>
    <property type="match status" value="1"/>
</dbReference>
<dbReference type="InterPro" id="IPR020904">
    <property type="entry name" value="Sc_DH/Rdtase_CS"/>
</dbReference>
<evidence type="ECO:0000313" key="4">
    <source>
        <dbReference type="Proteomes" id="UP001303211"/>
    </source>
</evidence>
<evidence type="ECO:0000256" key="1">
    <source>
        <dbReference type="ARBA" id="ARBA00006484"/>
    </source>
</evidence>
<dbReference type="Pfam" id="PF00106">
    <property type="entry name" value="adh_short"/>
    <property type="match status" value="1"/>
</dbReference>
<dbReference type="EMBL" id="CP136921">
    <property type="protein sequence ID" value="WOO31279.1"/>
    <property type="molecule type" value="Genomic_DNA"/>
</dbReference>
<accession>A0ABZ0J2X5</accession>
<dbReference type="PRINTS" id="PR00081">
    <property type="entry name" value="GDHRDH"/>
</dbReference>
<dbReference type="PROSITE" id="PS00061">
    <property type="entry name" value="ADH_SHORT"/>
    <property type="match status" value="1"/>
</dbReference>
<dbReference type="InterPro" id="IPR036291">
    <property type="entry name" value="NAD(P)-bd_dom_sf"/>
</dbReference>
<dbReference type="PRINTS" id="PR00080">
    <property type="entry name" value="SDRFAMILY"/>
</dbReference>
<dbReference type="InterPro" id="IPR050259">
    <property type="entry name" value="SDR"/>
</dbReference>
<keyword evidence="4" id="KW-1185">Reference proteome</keyword>
<proteinExistence type="inferred from homology"/>
<dbReference type="RefSeq" id="WP_317700754.1">
    <property type="nucleotide sequence ID" value="NZ_CP136921.1"/>
</dbReference>
<dbReference type="Proteomes" id="UP001303211">
    <property type="component" value="Chromosome"/>
</dbReference>
<dbReference type="PANTHER" id="PTHR42879:SF2">
    <property type="entry name" value="3-OXOACYL-[ACYL-CARRIER-PROTEIN] REDUCTASE FABG"/>
    <property type="match status" value="1"/>
</dbReference>
<dbReference type="PANTHER" id="PTHR42879">
    <property type="entry name" value="3-OXOACYL-(ACYL-CARRIER-PROTEIN) REDUCTASE"/>
    <property type="match status" value="1"/>
</dbReference>
<evidence type="ECO:0000256" key="2">
    <source>
        <dbReference type="RuleBase" id="RU000363"/>
    </source>
</evidence>
<name>A0ABZ0J2X5_9BURK</name>
<dbReference type="InterPro" id="IPR011294">
    <property type="entry name" value="3-OHbutyrate_DH"/>
</dbReference>
<reference evidence="3 4" key="1">
    <citation type="submission" date="2023-03" db="EMBL/GenBank/DDBJ databases">
        <title>Diaphorobacter basophil sp. nov., isolated from a sewage-treatment plant.</title>
        <authorList>
            <person name="Yang K."/>
        </authorList>
    </citation>
    <scope>NUCLEOTIDE SEQUENCE [LARGE SCALE GENOMIC DNA]</scope>
    <source>
        <strain evidence="3 4">Y-1</strain>
    </source>
</reference>